<comment type="caution">
    <text evidence="1">The sequence shown here is derived from an EMBL/GenBank/DDBJ whole genome shotgun (WGS) entry which is preliminary data.</text>
</comment>
<sequence>MDFGERSARETAKKPCKWISNPFDTLSLTAFADSAQTLARWALSALFSRDHDPGDHDDSMQRALSISANVADPCLSLLRQQSF</sequence>
<reference evidence="2" key="1">
    <citation type="journal article" date="2019" name="Int. J. Syst. Evol. Microbiol.">
        <title>The Global Catalogue of Microorganisms (GCM) 10K type strain sequencing project: providing services to taxonomists for standard genome sequencing and annotation.</title>
        <authorList>
            <consortium name="The Broad Institute Genomics Platform"/>
            <consortium name="The Broad Institute Genome Sequencing Center for Infectious Disease"/>
            <person name="Wu L."/>
            <person name="Ma J."/>
        </authorList>
    </citation>
    <scope>NUCLEOTIDE SEQUENCE [LARGE SCALE GENOMIC DNA]</scope>
    <source>
        <strain evidence="2">JCM 17759</strain>
    </source>
</reference>
<dbReference type="EMBL" id="BAABGA010000114">
    <property type="protein sequence ID" value="GAA4470736.1"/>
    <property type="molecule type" value="Genomic_DNA"/>
</dbReference>
<name>A0ABP8NTT0_9BACT</name>
<dbReference type="Proteomes" id="UP001500840">
    <property type="component" value="Unassembled WGS sequence"/>
</dbReference>
<keyword evidence="2" id="KW-1185">Reference proteome</keyword>
<accession>A0ABP8NTT0</accession>
<gene>
    <name evidence="1" type="ORF">GCM10023156_64430</name>
</gene>
<evidence type="ECO:0000313" key="1">
    <source>
        <dbReference type="EMBL" id="GAA4470736.1"/>
    </source>
</evidence>
<proteinExistence type="predicted"/>
<organism evidence="1 2">
    <name type="scientific">Novipirellula rosea</name>
    <dbReference type="NCBI Taxonomy" id="1031540"/>
    <lineage>
        <taxon>Bacteria</taxon>
        <taxon>Pseudomonadati</taxon>
        <taxon>Planctomycetota</taxon>
        <taxon>Planctomycetia</taxon>
        <taxon>Pirellulales</taxon>
        <taxon>Pirellulaceae</taxon>
        <taxon>Novipirellula</taxon>
    </lineage>
</organism>
<evidence type="ECO:0000313" key="2">
    <source>
        <dbReference type="Proteomes" id="UP001500840"/>
    </source>
</evidence>
<protein>
    <submittedName>
        <fullName evidence="1">Uncharacterized protein</fullName>
    </submittedName>
</protein>